<keyword evidence="3" id="KW-0067">ATP-binding</keyword>
<proteinExistence type="predicted"/>
<feature type="domain" description="DALR anticodon binding" evidence="4">
    <location>
        <begin position="121"/>
        <end position="262"/>
    </location>
</feature>
<dbReference type="SUPFAM" id="SSF47323">
    <property type="entry name" value="Anticodon-binding domain of a subclass of class I aminoacyl-tRNA synthetases"/>
    <property type="match status" value="1"/>
</dbReference>
<name>A0ABR8F9K5_9NOST</name>
<evidence type="ECO:0000256" key="3">
    <source>
        <dbReference type="ARBA" id="ARBA00022840"/>
    </source>
</evidence>
<accession>A0ABR8F9K5</accession>
<evidence type="ECO:0000256" key="2">
    <source>
        <dbReference type="ARBA" id="ARBA00022741"/>
    </source>
</evidence>
<keyword evidence="1" id="KW-0436">Ligase</keyword>
<dbReference type="EMBL" id="JACJST010000002">
    <property type="protein sequence ID" value="MBD2566885.1"/>
    <property type="molecule type" value="Genomic_DNA"/>
</dbReference>
<evidence type="ECO:0000259" key="4">
    <source>
        <dbReference type="SMART" id="SM00836"/>
    </source>
</evidence>
<dbReference type="InterPro" id="IPR009080">
    <property type="entry name" value="tRNAsynth_Ia_anticodon-bd"/>
</dbReference>
<evidence type="ECO:0000256" key="1">
    <source>
        <dbReference type="ARBA" id="ARBA00022598"/>
    </source>
</evidence>
<dbReference type="Proteomes" id="UP000640531">
    <property type="component" value="Unassembled WGS sequence"/>
</dbReference>
<sequence length="262" mass="29735">MNFLSDSTNYMEILCIEDGKIPLYQGRDDEKILYISSLALRLSKSHNSQAMEIASEMVAYLSAHCGEIFKVKIVPPVWIYVELTHLTLADWLHSITVKNTELKSIENNCSIINTDKLVFTIQYSHARCCSLLRLAHREGLIELVDNSLNLGDFQSAQSIPWLDDEQKLRLNQPDEVRLIQQLLKLVDDLVYPDAGSSVNWGKAGLKLSQAFDSFWRNCRIWGEVKINSWELAQARLGLLMATQLVLRSVLETKLGAFAPPEL</sequence>
<comment type="caution">
    <text evidence="5">The sequence shown here is derived from an EMBL/GenBank/DDBJ whole genome shotgun (WGS) entry which is preliminary data.</text>
</comment>
<keyword evidence="2" id="KW-0547">Nucleotide-binding</keyword>
<organism evidence="5 6">
    <name type="scientific">Anabaena lutea FACHB-196</name>
    <dbReference type="NCBI Taxonomy" id="2692881"/>
    <lineage>
        <taxon>Bacteria</taxon>
        <taxon>Bacillati</taxon>
        <taxon>Cyanobacteriota</taxon>
        <taxon>Cyanophyceae</taxon>
        <taxon>Nostocales</taxon>
        <taxon>Nostocaceae</taxon>
        <taxon>Anabaena</taxon>
    </lineage>
</organism>
<reference evidence="5 6" key="1">
    <citation type="journal article" date="2020" name="ISME J.">
        <title>Comparative genomics reveals insights into cyanobacterial evolution and habitat adaptation.</title>
        <authorList>
            <person name="Chen M.Y."/>
            <person name="Teng W.K."/>
            <person name="Zhao L."/>
            <person name="Hu C.X."/>
            <person name="Zhou Y.K."/>
            <person name="Han B.P."/>
            <person name="Song L.R."/>
            <person name="Shu W.S."/>
        </authorList>
    </citation>
    <scope>NUCLEOTIDE SEQUENCE [LARGE SCALE GENOMIC DNA]</scope>
    <source>
        <strain evidence="5 6">FACHB-196</strain>
    </source>
</reference>
<dbReference type="Pfam" id="PF05746">
    <property type="entry name" value="DALR_1"/>
    <property type="match status" value="1"/>
</dbReference>
<dbReference type="Gene3D" id="1.10.730.10">
    <property type="entry name" value="Isoleucyl-tRNA Synthetase, Domain 1"/>
    <property type="match status" value="1"/>
</dbReference>
<protein>
    <submittedName>
        <fullName evidence="5">Anticodon-binding protein</fullName>
    </submittedName>
</protein>
<evidence type="ECO:0000313" key="6">
    <source>
        <dbReference type="Proteomes" id="UP000640531"/>
    </source>
</evidence>
<dbReference type="SMART" id="SM00836">
    <property type="entry name" value="DALR_1"/>
    <property type="match status" value="1"/>
</dbReference>
<gene>
    <name evidence="5" type="ORF">H6G59_03040</name>
</gene>
<keyword evidence="6" id="KW-1185">Reference proteome</keyword>
<evidence type="ECO:0000313" key="5">
    <source>
        <dbReference type="EMBL" id="MBD2566885.1"/>
    </source>
</evidence>
<dbReference type="InterPro" id="IPR008909">
    <property type="entry name" value="DALR_anticod-bd"/>
</dbReference>